<evidence type="ECO:0000313" key="4">
    <source>
        <dbReference type="Proteomes" id="UP000014760"/>
    </source>
</evidence>
<dbReference type="AlphaFoldDB" id="R7TM75"/>
<dbReference type="HOGENOM" id="CLU_039554_1_0_1"/>
<sequence>MTHTRGYYWIGVIILAIFASFILIPLFGSRHQSPVERAPLAHLPNELTENIGKIIKSQLDVFKENILQNAIKPAGNSESELVLSEQGNSQKEHYIFKNKGGDEVAGRGFWSAPGMAERLNLPLTKFSSLPLKKEIIDDFVIATVSYYEIFDFTRELVYALQAKNPKRKIFICDAGIKKQRQEMVRKWCNVELFPISFDAMPSHFYNLGNEGYRPFCVVEALRRHDALLWIDSDTNIKMYDFRKITTTIFNNPSPEISLFVPNSEDFSVVDATDPRTFGFIPSNNAKLANLPLYHARVFFAVNSASLYREVLHWWVMCALDEECLSPVWSSYDNCFPNVKDRCHFNATSSFNILLANYFQFDQTKYVYNDGEAIFAVNETSWIKGKHFPTLCV</sequence>
<reference evidence="3" key="3">
    <citation type="submission" date="2015-06" db="UniProtKB">
        <authorList>
            <consortium name="EnsemblMetazoa"/>
        </authorList>
    </citation>
    <scope>IDENTIFICATION</scope>
</reference>
<keyword evidence="1" id="KW-0812">Transmembrane</keyword>
<dbReference type="EMBL" id="KB310235">
    <property type="protein sequence ID" value="ELT92190.1"/>
    <property type="molecule type" value="Genomic_DNA"/>
</dbReference>
<evidence type="ECO:0000256" key="1">
    <source>
        <dbReference type="SAM" id="Phobius"/>
    </source>
</evidence>
<dbReference type="EnsemblMetazoa" id="CapteT215050">
    <property type="protein sequence ID" value="CapteP215050"/>
    <property type="gene ID" value="CapteG215050"/>
</dbReference>
<reference evidence="4" key="1">
    <citation type="submission" date="2012-12" db="EMBL/GenBank/DDBJ databases">
        <authorList>
            <person name="Hellsten U."/>
            <person name="Grimwood J."/>
            <person name="Chapman J.A."/>
            <person name="Shapiro H."/>
            <person name="Aerts A."/>
            <person name="Otillar R.P."/>
            <person name="Terry A.Y."/>
            <person name="Boore J.L."/>
            <person name="Simakov O."/>
            <person name="Marletaz F."/>
            <person name="Cho S.-J."/>
            <person name="Edsinger-Gonzales E."/>
            <person name="Havlak P."/>
            <person name="Kuo D.-H."/>
            <person name="Larsson T."/>
            <person name="Lv J."/>
            <person name="Arendt D."/>
            <person name="Savage R."/>
            <person name="Osoegawa K."/>
            <person name="de Jong P."/>
            <person name="Lindberg D.R."/>
            <person name="Seaver E.C."/>
            <person name="Weisblat D.A."/>
            <person name="Putnam N.H."/>
            <person name="Grigoriev I.V."/>
            <person name="Rokhsar D.S."/>
        </authorList>
    </citation>
    <scope>NUCLEOTIDE SEQUENCE</scope>
    <source>
        <strain evidence="4">I ESC-2004</strain>
    </source>
</reference>
<keyword evidence="4" id="KW-1185">Reference proteome</keyword>
<name>R7TM75_CAPTE</name>
<keyword evidence="1" id="KW-1133">Transmembrane helix</keyword>
<protein>
    <submittedName>
        <fullName evidence="2 3">Uncharacterized protein</fullName>
    </submittedName>
</protein>
<accession>R7TM75</accession>
<dbReference type="PANTHER" id="PTHR31389">
    <property type="entry name" value="LD39211P"/>
    <property type="match status" value="1"/>
</dbReference>
<evidence type="ECO:0000313" key="3">
    <source>
        <dbReference type="EnsemblMetazoa" id="CapteP215050"/>
    </source>
</evidence>
<evidence type="ECO:0000313" key="2">
    <source>
        <dbReference type="EMBL" id="ELT92190.1"/>
    </source>
</evidence>
<dbReference type="EMBL" id="AMQN01002883">
    <property type="status" value="NOT_ANNOTATED_CDS"/>
    <property type="molecule type" value="Genomic_DNA"/>
</dbReference>
<organism evidence="2">
    <name type="scientific">Capitella teleta</name>
    <name type="common">Polychaete worm</name>
    <dbReference type="NCBI Taxonomy" id="283909"/>
    <lineage>
        <taxon>Eukaryota</taxon>
        <taxon>Metazoa</taxon>
        <taxon>Spiralia</taxon>
        <taxon>Lophotrochozoa</taxon>
        <taxon>Annelida</taxon>
        <taxon>Polychaeta</taxon>
        <taxon>Sedentaria</taxon>
        <taxon>Scolecida</taxon>
        <taxon>Capitellidae</taxon>
        <taxon>Capitella</taxon>
    </lineage>
</organism>
<dbReference type="Proteomes" id="UP000014760">
    <property type="component" value="Unassembled WGS sequence"/>
</dbReference>
<dbReference type="PANTHER" id="PTHR31389:SF4">
    <property type="entry name" value="LD39211P"/>
    <property type="match status" value="1"/>
</dbReference>
<proteinExistence type="predicted"/>
<reference evidence="2 4" key="2">
    <citation type="journal article" date="2013" name="Nature">
        <title>Insights into bilaterian evolution from three spiralian genomes.</title>
        <authorList>
            <person name="Simakov O."/>
            <person name="Marletaz F."/>
            <person name="Cho S.J."/>
            <person name="Edsinger-Gonzales E."/>
            <person name="Havlak P."/>
            <person name="Hellsten U."/>
            <person name="Kuo D.H."/>
            <person name="Larsson T."/>
            <person name="Lv J."/>
            <person name="Arendt D."/>
            <person name="Savage R."/>
            <person name="Osoegawa K."/>
            <person name="de Jong P."/>
            <person name="Grimwood J."/>
            <person name="Chapman J.A."/>
            <person name="Shapiro H."/>
            <person name="Aerts A."/>
            <person name="Otillar R.P."/>
            <person name="Terry A.Y."/>
            <person name="Boore J.L."/>
            <person name="Grigoriev I.V."/>
            <person name="Lindberg D.R."/>
            <person name="Seaver E.C."/>
            <person name="Weisblat D.A."/>
            <person name="Putnam N.H."/>
            <person name="Rokhsar D.S."/>
        </authorList>
    </citation>
    <scope>NUCLEOTIDE SEQUENCE</scope>
    <source>
        <strain evidence="2 4">I ESC-2004</strain>
    </source>
</reference>
<keyword evidence="1" id="KW-0472">Membrane</keyword>
<feature type="transmembrane region" description="Helical" evidence="1">
    <location>
        <begin position="6"/>
        <end position="27"/>
    </location>
</feature>
<gene>
    <name evidence="2" type="ORF">CAPTEDRAFT_215050</name>
</gene>
<dbReference type="OrthoDB" id="5954868at2759"/>